<dbReference type="EMBL" id="CABFNP030000549">
    <property type="protein sequence ID" value="CAI6042726.1"/>
    <property type="molecule type" value="Genomic_DNA"/>
</dbReference>
<keyword evidence="2" id="KW-1185">Reference proteome</keyword>
<gene>
    <name evidence="1" type="ORF">CCHLO57077_00017207</name>
</gene>
<name>A0AA35LRT9_9HYPO</name>
<organism evidence="1 2">
    <name type="scientific">Clonostachys chloroleuca</name>
    <dbReference type="NCBI Taxonomy" id="1926264"/>
    <lineage>
        <taxon>Eukaryota</taxon>
        <taxon>Fungi</taxon>
        <taxon>Dikarya</taxon>
        <taxon>Ascomycota</taxon>
        <taxon>Pezizomycotina</taxon>
        <taxon>Sordariomycetes</taxon>
        <taxon>Hypocreomycetidae</taxon>
        <taxon>Hypocreales</taxon>
        <taxon>Bionectriaceae</taxon>
        <taxon>Clonostachys</taxon>
    </lineage>
</organism>
<dbReference type="Proteomes" id="UP001160390">
    <property type="component" value="Unassembled WGS sequence"/>
</dbReference>
<proteinExistence type="predicted"/>
<reference evidence="1" key="1">
    <citation type="submission" date="2023-01" db="EMBL/GenBank/DDBJ databases">
        <authorList>
            <person name="Piombo E."/>
        </authorList>
    </citation>
    <scope>NUCLEOTIDE SEQUENCE</scope>
</reference>
<sequence length="155" mass="18464">MGGDYLFRHENENEWWTLLSFIRNNLETSKLCIELDFDMDGYRISENEMNSSDRKKYSKMAYNSYVIFMRAVREELFDLLDFHVELGSFFDLEPVLEKYVMGNDYDANIGNKYPRRNKAADYALWKDEWRNTIPPWHKDLNELDGDGVIPLLPDV</sequence>
<accession>A0AA35LRT9</accession>
<evidence type="ECO:0000313" key="2">
    <source>
        <dbReference type="Proteomes" id="UP001160390"/>
    </source>
</evidence>
<dbReference type="AlphaFoldDB" id="A0AA35LRT9"/>
<protein>
    <submittedName>
        <fullName evidence="1">Uncharacterized protein</fullName>
    </submittedName>
</protein>
<comment type="caution">
    <text evidence="1">The sequence shown here is derived from an EMBL/GenBank/DDBJ whole genome shotgun (WGS) entry which is preliminary data.</text>
</comment>
<evidence type="ECO:0000313" key="1">
    <source>
        <dbReference type="EMBL" id="CAI6042726.1"/>
    </source>
</evidence>